<organism evidence="7 8">
    <name type="scientific">Actinobacillus pleuropneumoniae</name>
    <name type="common">Haemophilus pleuropneumoniae</name>
    <dbReference type="NCBI Taxonomy" id="715"/>
    <lineage>
        <taxon>Bacteria</taxon>
        <taxon>Pseudomonadati</taxon>
        <taxon>Pseudomonadota</taxon>
        <taxon>Gammaproteobacteria</taxon>
        <taxon>Pasteurellales</taxon>
        <taxon>Pasteurellaceae</taxon>
        <taxon>Actinobacillus</taxon>
    </lineage>
</organism>
<comment type="subcellular location">
    <subcellularLocation>
        <location evidence="1">Endomembrane system</location>
        <topology evidence="1">Multi-pass membrane protein</topology>
    </subcellularLocation>
</comment>
<evidence type="ECO:0000256" key="4">
    <source>
        <dbReference type="ARBA" id="ARBA00023136"/>
    </source>
</evidence>
<accession>A0A2X3ZXB0</accession>
<keyword evidence="2 5" id="KW-0812">Transmembrane</keyword>
<evidence type="ECO:0000313" key="8">
    <source>
        <dbReference type="Proteomes" id="UP000275510"/>
    </source>
</evidence>
<sequence length="145" mass="16957">MELKLPPPLLFILSAILIYFLPQAEVYFIPKAFGYLFLLLSAIVGLMSVYAFFKEKTAFTPRDPTQTNKLVVQGIYRVSRNPMYLSLVLALIAWGIWLNSYFAILVIAGFMWYVDRFQIIPEERVLVQKFGKDFTDYQTKVRKWL</sequence>
<keyword evidence="4 5" id="KW-0472">Membrane</keyword>
<name>A0A2X3ZXB0_ACTPL</name>
<reference evidence="6" key="3">
    <citation type="submission" date="2022-12" db="EMBL/GenBank/DDBJ databases">
        <authorList>
            <person name="Kardos G."/>
            <person name="Sarkozi R."/>
            <person name="Laczko L."/>
            <person name="Marton S."/>
            <person name="Makrai L."/>
            <person name="Banyai K."/>
            <person name="Fodor L."/>
        </authorList>
    </citation>
    <scope>NUCLEOTIDE SEQUENCE</scope>
    <source>
        <strain evidence="6">84/14</strain>
    </source>
</reference>
<dbReference type="OrthoDB" id="9811969at2"/>
<dbReference type="GO" id="GO:0012505">
    <property type="term" value="C:endomembrane system"/>
    <property type="evidence" value="ECO:0007669"/>
    <property type="project" value="UniProtKB-SubCell"/>
</dbReference>
<dbReference type="GeneID" id="48598176"/>
<dbReference type="EMBL" id="JAPQFC010000001">
    <property type="protein sequence ID" value="MCY6522677.1"/>
    <property type="molecule type" value="Genomic_DNA"/>
</dbReference>
<evidence type="ECO:0000256" key="5">
    <source>
        <dbReference type="SAM" id="Phobius"/>
    </source>
</evidence>
<dbReference type="Proteomes" id="UP000275510">
    <property type="component" value="Chromosome"/>
</dbReference>
<dbReference type="RefSeq" id="WP_005595645.1">
    <property type="nucleotide sequence ID" value="NZ_CBDBSU010000001.1"/>
</dbReference>
<evidence type="ECO:0000256" key="2">
    <source>
        <dbReference type="ARBA" id="ARBA00022692"/>
    </source>
</evidence>
<reference evidence="6" key="2">
    <citation type="journal article" date="2021" name="Vet Sci">
        <title>O-Serogroups and Pathovirotypes of Escherichia coli Isolated from Post-Weaning Piglets Showing Diarrhoea and/or Oedema in South Korea.</title>
        <authorList>
            <person name="Byun J.W."/>
            <person name="Moon B.Y."/>
            <person name="Do K.H."/>
            <person name="Lee K."/>
            <person name="Lee H.Y."/>
            <person name="Kim W.I."/>
            <person name="So B."/>
            <person name="Lee W.K."/>
        </authorList>
    </citation>
    <scope>NUCLEOTIDE SEQUENCE</scope>
    <source>
        <strain evidence="6">84/14</strain>
    </source>
</reference>
<proteinExistence type="predicted"/>
<dbReference type="PANTHER" id="PTHR12714">
    <property type="entry name" value="PROTEIN-S ISOPRENYLCYSTEINE O-METHYLTRANSFERASE"/>
    <property type="match status" value="1"/>
</dbReference>
<dbReference type="Proteomes" id="UP001077788">
    <property type="component" value="Unassembled WGS sequence"/>
</dbReference>
<dbReference type="PANTHER" id="PTHR12714:SF24">
    <property type="entry name" value="SLR1182 PROTEIN"/>
    <property type="match status" value="1"/>
</dbReference>
<dbReference type="Pfam" id="PF04191">
    <property type="entry name" value="PEMT"/>
    <property type="match status" value="1"/>
</dbReference>
<dbReference type="InterPro" id="IPR007318">
    <property type="entry name" value="Phopholipid_MeTrfase"/>
</dbReference>
<evidence type="ECO:0000313" key="6">
    <source>
        <dbReference type="EMBL" id="MCY6522677.1"/>
    </source>
</evidence>
<feature type="transmembrane region" description="Helical" evidence="5">
    <location>
        <begin position="84"/>
        <end position="114"/>
    </location>
</feature>
<dbReference type="OMA" id="FICKTSI"/>
<dbReference type="EMBL" id="LR134515">
    <property type="protein sequence ID" value="VEJ15968.1"/>
    <property type="molecule type" value="Genomic_DNA"/>
</dbReference>
<evidence type="ECO:0000256" key="3">
    <source>
        <dbReference type="ARBA" id="ARBA00022989"/>
    </source>
</evidence>
<gene>
    <name evidence="7" type="ORF">NCTC10976_00036</name>
    <name evidence="6" type="ORF">OYG11_00205</name>
</gene>
<reference evidence="7 8" key="1">
    <citation type="submission" date="2018-12" db="EMBL/GenBank/DDBJ databases">
        <authorList>
            <consortium name="Pathogen Informatics"/>
        </authorList>
    </citation>
    <scope>NUCLEOTIDE SEQUENCE [LARGE SCALE GENOMIC DNA]</scope>
    <source>
        <strain evidence="7 8">NCTC10976</strain>
    </source>
</reference>
<feature type="transmembrane region" description="Helical" evidence="5">
    <location>
        <begin position="34"/>
        <end position="53"/>
    </location>
</feature>
<keyword evidence="3 5" id="KW-1133">Transmembrane helix</keyword>
<evidence type="ECO:0000256" key="1">
    <source>
        <dbReference type="ARBA" id="ARBA00004127"/>
    </source>
</evidence>
<dbReference type="Gene3D" id="1.20.120.1630">
    <property type="match status" value="1"/>
</dbReference>
<dbReference type="GO" id="GO:0016740">
    <property type="term" value="F:transferase activity"/>
    <property type="evidence" value="ECO:0007669"/>
    <property type="project" value="UniProtKB-ARBA"/>
</dbReference>
<protein>
    <submittedName>
        <fullName evidence="6">Isoprenylcysteine carboxylmethyltransferase family protein</fullName>
    </submittedName>
</protein>
<dbReference type="AlphaFoldDB" id="A0A2X3ZXB0"/>
<evidence type="ECO:0000313" key="7">
    <source>
        <dbReference type="EMBL" id="VEJ15968.1"/>
    </source>
</evidence>